<keyword evidence="3" id="KW-1185">Reference proteome</keyword>
<dbReference type="RefSeq" id="XP_060436254.1">
    <property type="nucleotide sequence ID" value="XM_060571582.1"/>
</dbReference>
<dbReference type="Pfam" id="PF24476">
    <property type="entry name" value="DUF7580"/>
    <property type="match status" value="1"/>
</dbReference>
<proteinExistence type="predicted"/>
<evidence type="ECO:0000259" key="1">
    <source>
        <dbReference type="Pfam" id="PF24476"/>
    </source>
</evidence>
<dbReference type="Proteomes" id="UP001224890">
    <property type="component" value="Unassembled WGS sequence"/>
</dbReference>
<evidence type="ECO:0000313" key="2">
    <source>
        <dbReference type="EMBL" id="KAK1700497.1"/>
    </source>
</evidence>
<organism evidence="2 3">
    <name type="scientific">Colletotrichum godetiae</name>
    <dbReference type="NCBI Taxonomy" id="1209918"/>
    <lineage>
        <taxon>Eukaryota</taxon>
        <taxon>Fungi</taxon>
        <taxon>Dikarya</taxon>
        <taxon>Ascomycota</taxon>
        <taxon>Pezizomycotina</taxon>
        <taxon>Sordariomycetes</taxon>
        <taxon>Hypocreomycetidae</taxon>
        <taxon>Glomerellales</taxon>
        <taxon>Glomerellaceae</taxon>
        <taxon>Colletotrichum</taxon>
        <taxon>Colletotrichum acutatum species complex</taxon>
    </lineage>
</organism>
<evidence type="ECO:0000313" key="3">
    <source>
        <dbReference type="Proteomes" id="UP001224890"/>
    </source>
</evidence>
<dbReference type="EMBL" id="JAHMHR010000002">
    <property type="protein sequence ID" value="KAK1700497.1"/>
    <property type="molecule type" value="Genomic_DNA"/>
</dbReference>
<protein>
    <recommendedName>
        <fullName evidence="1">DUF7580 domain-containing protein</fullName>
    </recommendedName>
</protein>
<dbReference type="PANTHER" id="PTHR35186">
    <property type="entry name" value="ANK_REP_REGION DOMAIN-CONTAINING PROTEIN"/>
    <property type="match status" value="1"/>
</dbReference>
<dbReference type="PANTHER" id="PTHR35186:SF4">
    <property type="entry name" value="PRION-INHIBITION AND PROPAGATION HELO DOMAIN-CONTAINING PROTEIN"/>
    <property type="match status" value="1"/>
</dbReference>
<gene>
    <name evidence="2" type="ORF">BDP55DRAFT_626069</name>
</gene>
<comment type="caution">
    <text evidence="2">The sequence shown here is derived from an EMBL/GenBank/DDBJ whole genome shotgun (WGS) entry which is preliminary data.</text>
</comment>
<dbReference type="InterPro" id="IPR056002">
    <property type="entry name" value="DUF7580"/>
</dbReference>
<name>A0AAJ0EYT5_9PEZI</name>
<reference evidence="2" key="1">
    <citation type="submission" date="2021-06" db="EMBL/GenBank/DDBJ databases">
        <title>Comparative genomics, transcriptomics and evolutionary studies reveal genomic signatures of adaptation to plant cell wall in hemibiotrophic fungi.</title>
        <authorList>
            <consortium name="DOE Joint Genome Institute"/>
            <person name="Baroncelli R."/>
            <person name="Diaz J.F."/>
            <person name="Benocci T."/>
            <person name="Peng M."/>
            <person name="Battaglia E."/>
            <person name="Haridas S."/>
            <person name="Andreopoulos W."/>
            <person name="Labutti K."/>
            <person name="Pangilinan J."/>
            <person name="Floch G.L."/>
            <person name="Makela M.R."/>
            <person name="Henrissat B."/>
            <person name="Grigoriev I.V."/>
            <person name="Crouch J.A."/>
            <person name="De Vries R.P."/>
            <person name="Sukno S.A."/>
            <person name="Thon M.R."/>
        </authorList>
    </citation>
    <scope>NUCLEOTIDE SEQUENCE</scope>
    <source>
        <strain evidence="2">CBS 193.32</strain>
    </source>
</reference>
<sequence>MPQRCPLMLELLQGCCGRQSSEDIRTSLHNETPLLQIQLKPATSENDIEKFCMPPSSRRVHTDHETHGLGQCLRMAEIAGLVLGAIPLVISAYEHRKALLDSAEAFFHGKKDYDKIIRRLHIEYASYDQNMRILLIHAVNEEELDHMIKNSQHSLWKSEGLAIILRRELGSAYGPTMGLLEDLSDILVSIVAKLDISGSDKVKQQGLAIIVSSNPPQSNSQDLQERFRFEKRLEFTLKKRSVDKKLQAINDFNTHLRNLLQEADKINQLQQDEGSCNKARIQWNDSELHCRKSRRRCGSTWESVFWVKAFQKLGICATTLKILNFPDLCSPKIPKIRFAVPRPVFPPDPPALEIDDTCSSIAGAMYPQTGLDLDSSEILQRLYRVEAQQRHLAQDLMTLDTFLTINTIQLGMGDLLCLAVTRVSSVIQLGKTPWLLQPWSRHNSVFIRLNRNPSIDAKHPYLAYKYETAQVGPPPQVSDSSMILSSRQRMLSLGIMLLEIHCERSLESLMEQADLGRDGFPNKETSYTTASRVLEERINDGQVSFGFKRSIEYCLHFSRQPDAFFENSTFVRSIEKHVLESLEREMQHFLFG</sequence>
<feature type="domain" description="DUF7580" evidence="1">
    <location>
        <begin position="415"/>
        <end position="587"/>
    </location>
</feature>
<dbReference type="AlphaFoldDB" id="A0AAJ0EYT5"/>
<accession>A0AAJ0EYT5</accession>
<dbReference type="GeneID" id="85456108"/>